<feature type="region of interest" description="Disordered" evidence="1">
    <location>
        <begin position="143"/>
        <end position="206"/>
    </location>
</feature>
<feature type="compositionally biased region" description="Gly residues" evidence="1">
    <location>
        <begin position="152"/>
        <end position="164"/>
    </location>
</feature>
<evidence type="ECO:0000313" key="2">
    <source>
        <dbReference type="EMBL" id="KAG0270024.1"/>
    </source>
</evidence>
<feature type="compositionally biased region" description="Polar residues" evidence="1">
    <location>
        <begin position="466"/>
        <end position="476"/>
    </location>
</feature>
<proteinExistence type="predicted"/>
<feature type="compositionally biased region" description="Low complexity" evidence="1">
    <location>
        <begin position="586"/>
        <end position="599"/>
    </location>
</feature>
<comment type="caution">
    <text evidence="2">The sequence shown here is derived from an EMBL/GenBank/DDBJ whole genome shotgun (WGS) entry which is preliminary data.</text>
</comment>
<sequence length="963" mass="107079">MNWMGGKRSRAKATGEERLKQRQFFERQRRIRAHKMYSRGVPVSAVSGSSSWPARGSTHGGDGRGGSAAAFGIPSTGCPPPPLSHDRTTVNKTMPKVGTEAYDALRVECLERLRTKLDWRGKAYTLLPHHRATVSWSYQVEGHNSTATTSGDGDGGGGDNGGEGSSSMNTDVQGKYLRHHHHHYHRPHHQHHQAHQYHENGDNETLSPLRHHHEIAFSPVERVRLRWETPGPEEKEEEDASMRFGYYENGKHPDRSPADPDEDGLLQGRDRDDQSQGAYAGVEETSEFHSVKKEEDEGEEDEGEENEADQKNHSQALVVVQKHFAERLTDVNHLETEEHGDNNDSNHNDYTNTGGALILEPRDTVIHQAHPLSNKDDDGDDDDDEPLMIPTRHIINCARANRRRSSGLAKVLSSQHNQDFVVPQTFIPAEQPIEVREDLPLMQQEQQQQQAIAGSQPSGGQRHLESSVTNNHSNNHIHVEARQEGRDMKFEMSEAYLQGVVVVARSDTDVSLPLFSQDFLLSPTDHDPLHVREKTKTTWDVSDQTVGHEGDDDSPGQWEVDSMVYSLTVKEDKDNHHRLAPTVTGSRSISSSSSTPCSSAFRWTWEGEGEGDDGSKEEEVVAAPAAYDAMFPKYSDKCKTSHSSSSSSSSSMAFPMKEWPEGVVQAAALSRVERMEGEDPISERGSMNTASQWAFGMQEASSVHEEEDVQGHKGQQDQGQQQHQQQQQQQQKRSNSVDALLLSVCREDKFLRELDESSLGRRPKACLDGGALEMGYPITEIDINNDNNSNADDNNGVVEDNDTFTTILGDPSDCLETSDLCTVDYQMPASPAGPSMMHLYCAAAATDGEDAGSEEVRHVSPSTPPVVSTRVAMMLTSPTTRSNHSHHHWTASQFRGEEREQRVLCFGDYYGHRGGTYGRVTARSFTGSSVEEEEEEEEEVEDRVSIQSEDWLEIGSLSATPEF</sequence>
<feature type="region of interest" description="Disordered" evidence="1">
    <location>
        <begin position="336"/>
        <end position="355"/>
    </location>
</feature>
<feature type="region of interest" description="Disordered" evidence="1">
    <location>
        <begin position="246"/>
        <end position="313"/>
    </location>
</feature>
<protein>
    <submittedName>
        <fullName evidence="2">Uncharacterized protein</fullName>
    </submittedName>
</protein>
<feature type="compositionally biased region" description="Low complexity" evidence="1">
    <location>
        <begin position="716"/>
        <end position="732"/>
    </location>
</feature>
<gene>
    <name evidence="2" type="ORF">DFQ27_000988</name>
</gene>
<feature type="region of interest" description="Disordered" evidence="1">
    <location>
        <begin position="924"/>
        <end position="948"/>
    </location>
</feature>
<dbReference type="OrthoDB" id="10689169at2759"/>
<accession>A0A9P6QK55</accession>
<keyword evidence="3" id="KW-1185">Reference proteome</keyword>
<evidence type="ECO:0000313" key="3">
    <source>
        <dbReference type="Proteomes" id="UP000807716"/>
    </source>
</evidence>
<feature type="region of interest" description="Disordered" evidence="1">
    <location>
        <begin position="577"/>
        <end position="617"/>
    </location>
</feature>
<dbReference type="AlphaFoldDB" id="A0A9P6QK55"/>
<evidence type="ECO:0000256" key="1">
    <source>
        <dbReference type="SAM" id="MobiDB-lite"/>
    </source>
</evidence>
<dbReference type="Proteomes" id="UP000807716">
    <property type="component" value="Unassembled WGS sequence"/>
</dbReference>
<feature type="region of interest" description="Disordered" evidence="1">
    <location>
        <begin position="443"/>
        <end position="476"/>
    </location>
</feature>
<feature type="region of interest" description="Disordered" evidence="1">
    <location>
        <begin position="697"/>
        <end position="735"/>
    </location>
</feature>
<feature type="compositionally biased region" description="Acidic residues" evidence="1">
    <location>
        <begin position="930"/>
        <end position="941"/>
    </location>
</feature>
<feature type="compositionally biased region" description="Low complexity" evidence="1">
    <location>
        <begin position="443"/>
        <end position="461"/>
    </location>
</feature>
<feature type="region of interest" description="Disordered" evidence="1">
    <location>
        <begin position="42"/>
        <end position="90"/>
    </location>
</feature>
<feature type="compositionally biased region" description="Basic and acidic residues" evidence="1">
    <location>
        <begin position="286"/>
        <end position="295"/>
    </location>
</feature>
<feature type="compositionally biased region" description="Low complexity" evidence="1">
    <location>
        <begin position="42"/>
        <end position="57"/>
    </location>
</feature>
<feature type="compositionally biased region" description="Acidic residues" evidence="1">
    <location>
        <begin position="296"/>
        <end position="307"/>
    </location>
</feature>
<feature type="compositionally biased region" description="Basic residues" evidence="1">
    <location>
        <begin position="176"/>
        <end position="195"/>
    </location>
</feature>
<feature type="compositionally biased region" description="Basic and acidic residues" evidence="1">
    <location>
        <begin position="336"/>
        <end position="347"/>
    </location>
</feature>
<organism evidence="2 3">
    <name type="scientific">Actinomortierella ambigua</name>
    <dbReference type="NCBI Taxonomy" id="1343610"/>
    <lineage>
        <taxon>Eukaryota</taxon>
        <taxon>Fungi</taxon>
        <taxon>Fungi incertae sedis</taxon>
        <taxon>Mucoromycota</taxon>
        <taxon>Mortierellomycotina</taxon>
        <taxon>Mortierellomycetes</taxon>
        <taxon>Mortierellales</taxon>
        <taxon>Mortierellaceae</taxon>
        <taxon>Actinomortierella</taxon>
    </lineage>
</organism>
<reference evidence="2" key="1">
    <citation type="journal article" date="2020" name="Fungal Divers.">
        <title>Resolving the Mortierellaceae phylogeny through synthesis of multi-gene phylogenetics and phylogenomics.</title>
        <authorList>
            <person name="Vandepol N."/>
            <person name="Liber J."/>
            <person name="Desiro A."/>
            <person name="Na H."/>
            <person name="Kennedy M."/>
            <person name="Barry K."/>
            <person name="Grigoriev I.V."/>
            <person name="Miller A.N."/>
            <person name="O'Donnell K."/>
            <person name="Stajich J.E."/>
            <person name="Bonito G."/>
        </authorList>
    </citation>
    <scope>NUCLEOTIDE SEQUENCE</scope>
    <source>
        <strain evidence="2">BC1065</strain>
    </source>
</reference>
<name>A0A9P6QK55_9FUNG</name>
<feature type="compositionally biased region" description="Basic and acidic residues" evidence="1">
    <location>
        <begin position="249"/>
        <end position="258"/>
    </location>
</feature>
<dbReference type="EMBL" id="JAAAJB010000013">
    <property type="protein sequence ID" value="KAG0270024.1"/>
    <property type="molecule type" value="Genomic_DNA"/>
</dbReference>